<proteinExistence type="predicted"/>
<dbReference type="PROSITE" id="PS50110">
    <property type="entry name" value="RESPONSE_REGULATORY"/>
    <property type="match status" value="1"/>
</dbReference>
<dbReference type="Gene3D" id="3.40.50.2300">
    <property type="match status" value="1"/>
</dbReference>
<feature type="modified residue" description="4-aspartylphosphate" evidence="3">
    <location>
        <position position="57"/>
    </location>
</feature>
<dbReference type="InterPro" id="IPR011006">
    <property type="entry name" value="CheY-like_superfamily"/>
</dbReference>
<evidence type="ECO:0000259" key="4">
    <source>
        <dbReference type="PROSITE" id="PS50110"/>
    </source>
</evidence>
<dbReference type="AlphaFoldDB" id="A0A5B8VQQ4"/>
<evidence type="ECO:0000313" key="6">
    <source>
        <dbReference type="Proteomes" id="UP000321291"/>
    </source>
</evidence>
<feature type="domain" description="Response regulatory" evidence="4">
    <location>
        <begin position="7"/>
        <end position="124"/>
    </location>
</feature>
<name>A0A5B8VQQ4_9BACT</name>
<protein>
    <submittedName>
        <fullName evidence="5">Response regulator</fullName>
    </submittedName>
</protein>
<keyword evidence="1 3" id="KW-0597">Phosphoprotein</keyword>
<reference evidence="5 6" key="1">
    <citation type="journal article" date="2017" name="Int. J. Syst. Evol. Microbiol.">
        <title>Arachidicoccus ginsenosidivorans sp. nov., with ginsenoside-converting activity isolated from ginseng cultivating soil.</title>
        <authorList>
            <person name="Siddiqi M.Z."/>
            <person name="Aslam Z."/>
            <person name="Im W.T."/>
        </authorList>
    </citation>
    <scope>NUCLEOTIDE SEQUENCE [LARGE SCALE GENOMIC DNA]</scope>
    <source>
        <strain evidence="5 6">Gsoil 809</strain>
    </source>
</reference>
<dbReference type="Proteomes" id="UP000321291">
    <property type="component" value="Chromosome"/>
</dbReference>
<dbReference type="GO" id="GO:0000160">
    <property type="term" value="P:phosphorelay signal transduction system"/>
    <property type="evidence" value="ECO:0007669"/>
    <property type="project" value="UniProtKB-KW"/>
</dbReference>
<evidence type="ECO:0000256" key="2">
    <source>
        <dbReference type="ARBA" id="ARBA00023012"/>
    </source>
</evidence>
<dbReference type="InterPro" id="IPR001789">
    <property type="entry name" value="Sig_transdc_resp-reg_receiver"/>
</dbReference>
<dbReference type="SMART" id="SM00448">
    <property type="entry name" value="REC"/>
    <property type="match status" value="1"/>
</dbReference>
<dbReference type="KEGG" id="agi:FSB73_22255"/>
<evidence type="ECO:0000256" key="3">
    <source>
        <dbReference type="PROSITE-ProRule" id="PRU00169"/>
    </source>
</evidence>
<dbReference type="RefSeq" id="WP_146787452.1">
    <property type="nucleotide sequence ID" value="NZ_CP042434.1"/>
</dbReference>
<keyword evidence="6" id="KW-1185">Reference proteome</keyword>
<gene>
    <name evidence="5" type="ORF">FSB73_22255</name>
</gene>
<dbReference type="Pfam" id="PF00072">
    <property type="entry name" value="Response_reg"/>
    <property type="match status" value="1"/>
</dbReference>
<dbReference type="PANTHER" id="PTHR45339:SF1">
    <property type="entry name" value="HYBRID SIGNAL TRANSDUCTION HISTIDINE KINASE J"/>
    <property type="match status" value="1"/>
</dbReference>
<keyword evidence="2" id="KW-0902">Two-component regulatory system</keyword>
<dbReference type="SUPFAM" id="SSF52172">
    <property type="entry name" value="CheY-like"/>
    <property type="match status" value="1"/>
</dbReference>
<dbReference type="PANTHER" id="PTHR45339">
    <property type="entry name" value="HYBRID SIGNAL TRANSDUCTION HISTIDINE KINASE J"/>
    <property type="match status" value="1"/>
</dbReference>
<accession>A0A5B8VQQ4</accession>
<dbReference type="OrthoDB" id="9796457at2"/>
<evidence type="ECO:0000256" key="1">
    <source>
        <dbReference type="ARBA" id="ARBA00022553"/>
    </source>
</evidence>
<dbReference type="EMBL" id="CP042434">
    <property type="protein sequence ID" value="QEC73984.1"/>
    <property type="molecule type" value="Genomic_DNA"/>
</dbReference>
<sequence length="129" mass="13743">MENKAPSILIIEDDNRNIFALSLVLKSKGYGCLAATSAKEGMALLVDFPGLAIVLLDMMIPEVDGYEAIDLLRKVPGRESLPIIAVTAQAMPGDEEKCLAAGANAYVSKPIDVDLLLGLLLGFLKQNLS</sequence>
<organism evidence="5 6">
    <name type="scientific">Arachidicoccus ginsenosidivorans</name>
    <dbReference type="NCBI Taxonomy" id="496057"/>
    <lineage>
        <taxon>Bacteria</taxon>
        <taxon>Pseudomonadati</taxon>
        <taxon>Bacteroidota</taxon>
        <taxon>Chitinophagia</taxon>
        <taxon>Chitinophagales</taxon>
        <taxon>Chitinophagaceae</taxon>
        <taxon>Arachidicoccus</taxon>
    </lineage>
</organism>
<evidence type="ECO:0000313" key="5">
    <source>
        <dbReference type="EMBL" id="QEC73984.1"/>
    </source>
</evidence>